<comment type="caution">
    <text evidence="1">The sequence shown here is derived from an EMBL/GenBank/DDBJ whole genome shotgun (WGS) entry which is preliminary data.</text>
</comment>
<reference evidence="1 2" key="1">
    <citation type="journal article" date="2018" name="Appl. Environ. Microbiol.">
        <title>Genome rearrangement shapes Prochlorococcus ecological adaptation.</title>
        <authorList>
            <person name="Yan W."/>
            <person name="Wei S."/>
            <person name="Wang Q."/>
            <person name="Xiao X."/>
            <person name="Zeng Q."/>
            <person name="Jiao N."/>
            <person name="Zhang R."/>
        </authorList>
    </citation>
    <scope>NUCLEOTIDE SEQUENCE [LARGE SCALE GENOMIC DNA]</scope>
    <source>
        <strain evidence="1 2">XMU1408</strain>
    </source>
</reference>
<dbReference type="PANTHER" id="PTHR33835">
    <property type="entry name" value="YALI0C07656P"/>
    <property type="match status" value="1"/>
</dbReference>
<evidence type="ECO:0000313" key="1">
    <source>
        <dbReference type="EMBL" id="PYE02785.1"/>
    </source>
</evidence>
<gene>
    <name evidence="1" type="ORF">DNJ73_03260</name>
</gene>
<dbReference type="RefSeq" id="WP_158466281.1">
    <property type="nucleotide sequence ID" value="NZ_QJUE01000002.1"/>
</dbReference>
<dbReference type="OrthoDB" id="537092at2"/>
<organism evidence="1 2">
    <name type="scientific">Prochlorococcus marinus XMU1408</name>
    <dbReference type="NCBI Taxonomy" id="2213228"/>
    <lineage>
        <taxon>Bacteria</taxon>
        <taxon>Bacillati</taxon>
        <taxon>Cyanobacteriota</taxon>
        <taxon>Cyanophyceae</taxon>
        <taxon>Synechococcales</taxon>
        <taxon>Prochlorococcaceae</taxon>
        <taxon>Prochlorococcus</taxon>
    </lineage>
</organism>
<evidence type="ECO:0008006" key="3">
    <source>
        <dbReference type="Google" id="ProtNLM"/>
    </source>
</evidence>
<dbReference type="InterPro" id="IPR025638">
    <property type="entry name" value="DUF4336"/>
</dbReference>
<dbReference type="Proteomes" id="UP000247807">
    <property type="component" value="Unassembled WGS sequence"/>
</dbReference>
<dbReference type="EMBL" id="QJUE01000002">
    <property type="protein sequence ID" value="PYE02785.1"/>
    <property type="molecule type" value="Genomic_DNA"/>
</dbReference>
<dbReference type="AlphaFoldDB" id="A0A318R1J9"/>
<evidence type="ECO:0000313" key="2">
    <source>
        <dbReference type="Proteomes" id="UP000247807"/>
    </source>
</evidence>
<name>A0A318R1J9_PROMR</name>
<dbReference type="Pfam" id="PF14234">
    <property type="entry name" value="DUF4336"/>
    <property type="match status" value="1"/>
</dbReference>
<protein>
    <recommendedName>
        <fullName evidence="3">DUF4336 domain-containing protein</fullName>
    </recommendedName>
</protein>
<proteinExistence type="predicted"/>
<accession>A0A318R1J9</accession>
<sequence>MSNFSSEQKWSWWPLLPLYPYGRKRTIFRELVPNQIWSFEQLQGIYYVAVPVRLLVVRVKNELMIINPLPPTEELLRDIDVLVKKIGPVKTIVLPTASGLEHKIALPALARAFPDSKIWVCPGQWSFPFQLPFDWLGIPSKRTNILLADGFPHSDYCDWLPLGPIDIGLGRFQEISCFHKPSKSLLVTDALVGIEETPPELFDLDPTPLLFHSRDKGSEDLIDSPIARRKGWLRLVLFASYLRPEKLEIPKIKEIFENSFKPNLRNKRAHFGIYPFNWQKGWELSAKKIVGKNNPLIQIAPVIERLVFPRAQKAFITWLKNIESLQGISWLISAHYSGKVRFSKNEIQALKNKINKSDWANNEGDFGFLSWLDQKLLKIGVVPKNPLEKFGD</sequence>
<dbReference type="PANTHER" id="PTHR33835:SF2">
    <property type="entry name" value="LYSINE-TRNA LIGASE"/>
    <property type="match status" value="1"/>
</dbReference>